<accession>A0A1M5Q5G4</accession>
<evidence type="ECO:0000313" key="23">
    <source>
        <dbReference type="Proteomes" id="UP000199758"/>
    </source>
</evidence>
<keyword evidence="12 17" id="KW-0456">Lyase</keyword>
<comment type="catalytic activity">
    <reaction evidence="2 18 19">
        <text>(6R)-NADPHX = (6S)-NADPHX</text>
        <dbReference type="Rhea" id="RHEA:32227"/>
        <dbReference type="ChEBI" id="CHEBI:64076"/>
        <dbReference type="ChEBI" id="CHEBI:64077"/>
        <dbReference type="EC" id="5.1.99.6"/>
    </reaction>
</comment>
<comment type="similarity">
    <text evidence="4 19">In the C-terminal section; belongs to the NnrD/CARKD family.</text>
</comment>
<feature type="binding site" evidence="18">
    <location>
        <begin position="76"/>
        <end position="80"/>
    </location>
    <ligand>
        <name>(6S)-NADPHX</name>
        <dbReference type="ChEBI" id="CHEBI:64076"/>
    </ligand>
</feature>
<dbReference type="InterPro" id="IPR029056">
    <property type="entry name" value="Ribokinase-like"/>
</dbReference>
<evidence type="ECO:0000256" key="13">
    <source>
        <dbReference type="ARBA" id="ARBA00023268"/>
    </source>
</evidence>
<evidence type="ECO:0000256" key="6">
    <source>
        <dbReference type="ARBA" id="ARBA00022741"/>
    </source>
</evidence>
<dbReference type="PIRSF" id="PIRSF017184">
    <property type="entry name" value="Nnr"/>
    <property type="match status" value="1"/>
</dbReference>
<dbReference type="PROSITE" id="PS01050">
    <property type="entry name" value="YJEF_C_2"/>
    <property type="match status" value="1"/>
</dbReference>
<dbReference type="Pfam" id="PF01256">
    <property type="entry name" value="Carb_kinase"/>
    <property type="match status" value="1"/>
</dbReference>
<dbReference type="PROSITE" id="PS51383">
    <property type="entry name" value="YJEF_C_3"/>
    <property type="match status" value="1"/>
</dbReference>
<evidence type="ECO:0000256" key="1">
    <source>
        <dbReference type="ARBA" id="ARBA00000013"/>
    </source>
</evidence>
<evidence type="ECO:0000256" key="5">
    <source>
        <dbReference type="ARBA" id="ARBA00022723"/>
    </source>
</evidence>
<dbReference type="GO" id="GO:0046496">
    <property type="term" value="P:nicotinamide nucleotide metabolic process"/>
    <property type="evidence" value="ECO:0007669"/>
    <property type="project" value="UniProtKB-UniRule"/>
</dbReference>
<keyword evidence="6 17" id="KW-0547">Nucleotide-binding</keyword>
<comment type="cofactor">
    <cofactor evidence="18 19">
        <name>K(+)</name>
        <dbReference type="ChEBI" id="CHEBI:29103"/>
    </cofactor>
    <text evidence="18 19">Binds 1 potassium ion per subunit.</text>
</comment>
<feature type="binding site" evidence="17">
    <location>
        <position position="333"/>
    </location>
    <ligand>
        <name>(6S)-NADPHX</name>
        <dbReference type="ChEBI" id="CHEBI:64076"/>
    </ligand>
</feature>
<proteinExistence type="inferred from homology"/>
<comment type="similarity">
    <text evidence="17">Belongs to the NnrD/CARKD family.</text>
</comment>
<dbReference type="GO" id="GO:0052855">
    <property type="term" value="F:ADP-dependent NAD(P)H-hydrate dehydratase activity"/>
    <property type="evidence" value="ECO:0007669"/>
    <property type="project" value="UniProtKB-UniRule"/>
</dbReference>
<dbReference type="GO" id="GO:0110051">
    <property type="term" value="P:metabolite repair"/>
    <property type="evidence" value="ECO:0007669"/>
    <property type="project" value="TreeGrafter"/>
</dbReference>
<evidence type="ECO:0000256" key="10">
    <source>
        <dbReference type="ARBA" id="ARBA00023027"/>
    </source>
</evidence>
<name>A0A1M5Q5G4_9GAMM</name>
<keyword evidence="7 17" id="KW-0067">ATP-binding</keyword>
<dbReference type="InterPro" id="IPR036652">
    <property type="entry name" value="YjeF_N_dom_sf"/>
</dbReference>
<dbReference type="GO" id="GO:0046872">
    <property type="term" value="F:metal ion binding"/>
    <property type="evidence" value="ECO:0007669"/>
    <property type="project" value="UniProtKB-UniRule"/>
</dbReference>
<evidence type="ECO:0000313" key="22">
    <source>
        <dbReference type="EMBL" id="SHH09051.1"/>
    </source>
</evidence>
<feature type="binding site" evidence="18">
    <location>
        <position position="77"/>
    </location>
    <ligand>
        <name>K(+)</name>
        <dbReference type="ChEBI" id="CHEBI:29103"/>
    </ligand>
</feature>
<comment type="subunit">
    <text evidence="17">Homotetramer.</text>
</comment>
<feature type="binding site" evidence="17">
    <location>
        <position position="443"/>
    </location>
    <ligand>
        <name>AMP</name>
        <dbReference type="ChEBI" id="CHEBI:456215"/>
    </ligand>
</feature>
<comment type="catalytic activity">
    <reaction evidence="16 17 19">
        <text>(6S)-NADPHX + ADP = AMP + phosphate + NADPH + H(+)</text>
        <dbReference type="Rhea" id="RHEA:32235"/>
        <dbReference type="ChEBI" id="CHEBI:15378"/>
        <dbReference type="ChEBI" id="CHEBI:43474"/>
        <dbReference type="ChEBI" id="CHEBI:57783"/>
        <dbReference type="ChEBI" id="CHEBI:64076"/>
        <dbReference type="ChEBI" id="CHEBI:456215"/>
        <dbReference type="ChEBI" id="CHEBI:456216"/>
        <dbReference type="EC" id="4.2.1.136"/>
    </reaction>
</comment>
<feature type="binding site" evidence="18">
    <location>
        <position position="175"/>
    </location>
    <ligand>
        <name>K(+)</name>
        <dbReference type="ChEBI" id="CHEBI:29103"/>
    </ligand>
</feature>
<keyword evidence="11 18" id="KW-0413">Isomerase</keyword>
<dbReference type="HAMAP" id="MF_01965">
    <property type="entry name" value="NADHX_dehydratase"/>
    <property type="match status" value="1"/>
</dbReference>
<comment type="similarity">
    <text evidence="18">Belongs to the NnrE/AIBP family.</text>
</comment>
<dbReference type="NCBIfam" id="TIGR00197">
    <property type="entry name" value="yjeF_nterm"/>
    <property type="match status" value="1"/>
</dbReference>
<evidence type="ECO:0000256" key="18">
    <source>
        <dbReference type="HAMAP-Rule" id="MF_01966"/>
    </source>
</evidence>
<evidence type="ECO:0000256" key="15">
    <source>
        <dbReference type="ARBA" id="ARBA00048238"/>
    </source>
</evidence>
<organism evidence="22 23">
    <name type="scientific">Hydrocarboniphaga daqingensis</name>
    <dbReference type="NCBI Taxonomy" id="490188"/>
    <lineage>
        <taxon>Bacteria</taxon>
        <taxon>Pseudomonadati</taxon>
        <taxon>Pseudomonadota</taxon>
        <taxon>Gammaproteobacteria</taxon>
        <taxon>Nevskiales</taxon>
        <taxon>Nevskiaceae</taxon>
        <taxon>Hydrocarboniphaga</taxon>
    </lineage>
</organism>
<dbReference type="SUPFAM" id="SSF53613">
    <property type="entry name" value="Ribokinase-like"/>
    <property type="match status" value="1"/>
</dbReference>
<evidence type="ECO:0000256" key="7">
    <source>
        <dbReference type="ARBA" id="ARBA00022840"/>
    </source>
</evidence>
<keyword evidence="5 18" id="KW-0479">Metal-binding</keyword>
<reference evidence="22 23" key="1">
    <citation type="submission" date="2016-11" db="EMBL/GenBank/DDBJ databases">
        <authorList>
            <person name="Jaros S."/>
            <person name="Januszkiewicz K."/>
            <person name="Wedrychowicz H."/>
        </authorList>
    </citation>
    <scope>NUCLEOTIDE SEQUENCE [LARGE SCALE GENOMIC DNA]</scope>
    <source>
        <strain evidence="22 23">CGMCC 1.7049</strain>
    </source>
</reference>
<dbReference type="InterPro" id="IPR004443">
    <property type="entry name" value="YjeF_N_dom"/>
</dbReference>
<feature type="binding site" evidence="18">
    <location>
        <position position="172"/>
    </location>
    <ligand>
        <name>(6S)-NADPHX</name>
        <dbReference type="ChEBI" id="CHEBI:64076"/>
    </ligand>
</feature>
<comment type="function">
    <text evidence="18">Catalyzes the epimerization of the S- and R-forms of NAD(P)HX, a damaged form of NAD(P)H that is a result of enzymatic or heat-dependent hydration. This is a prerequisite for the S-specific NAD(P)H-hydrate dehydratase to allow the repair of both epimers of NAD(P)HX.</text>
</comment>
<dbReference type="GO" id="GO:0005524">
    <property type="term" value="F:ATP binding"/>
    <property type="evidence" value="ECO:0007669"/>
    <property type="project" value="UniProtKB-UniRule"/>
</dbReference>
<dbReference type="GO" id="GO:0052856">
    <property type="term" value="F:NAD(P)HX epimerase activity"/>
    <property type="evidence" value="ECO:0007669"/>
    <property type="project" value="UniProtKB-UniRule"/>
</dbReference>
<gene>
    <name evidence="17" type="primary">nnrD</name>
    <name evidence="18" type="synonym">nnrE</name>
    <name evidence="22" type="ORF">SAMN04488068_2509</name>
</gene>
<dbReference type="AlphaFoldDB" id="A0A1M5Q5G4"/>
<comment type="cofactor">
    <cofactor evidence="17">
        <name>Mg(2+)</name>
        <dbReference type="ChEBI" id="CHEBI:18420"/>
    </cofactor>
</comment>
<keyword evidence="23" id="KW-1185">Reference proteome</keyword>
<dbReference type="InterPro" id="IPR017953">
    <property type="entry name" value="Carbohydrate_kinase_pred_CS"/>
</dbReference>
<comment type="caution">
    <text evidence="18">Lacks conserved residue(s) required for the propagation of feature annotation.</text>
</comment>
<sequence length="513" mass="52766">MGRIVVTAALASDAAIAPTRALYSAAQTRELDRLAIGGRAGAGYALMQAAAAAAWRALRDRRPELRRVDVVCGPGNNGGDGYELARLAWQDGVEARVWAIGTPAAGTEADQACAAWQAVGHVGAYEPGVLDGADAIVDALYGTGLSRPVEGLAAEAIADIRAQRHAYVMSIDIPSGLHADTGRVLGMAVMANLTISFIGRKIGLYTGLGPEYAGERLFDDLGVAAPSEIGPLATLLNQDDLLRWLPPRRRGAHKGDNGFVLLIGGDRGYAGAIVLAARAALRSGSGRVAVATRSAHASALVAGQPEVMFRGVESVDELLPLMAQADVVAIGPGLGREAWGRAMWSAALASSRPLVVDADALNLLAEQAQHRDDWVLTPHPGEAARLLQTTVAAVEADRISATRALVARYGGTVVLKGAGSLIGDRSLAVCPYGNPGMAVGGAGDVLTGIVASVMAQAEALSMDVVSAVRCAVLVHALAGDRAAQQIGERGQLPSDLIDALPAIVNPCADGGRV</sequence>
<feature type="binding site" evidence="18">
    <location>
        <position position="138"/>
    </location>
    <ligand>
        <name>K(+)</name>
        <dbReference type="ChEBI" id="CHEBI:29103"/>
    </ligand>
</feature>
<dbReference type="CDD" id="cd01171">
    <property type="entry name" value="YXKO-related"/>
    <property type="match status" value="1"/>
</dbReference>
<dbReference type="Gene3D" id="3.40.50.10260">
    <property type="entry name" value="YjeF N-terminal domain"/>
    <property type="match status" value="1"/>
</dbReference>
<evidence type="ECO:0000256" key="4">
    <source>
        <dbReference type="ARBA" id="ARBA00009524"/>
    </source>
</evidence>
<dbReference type="PANTHER" id="PTHR12592:SF0">
    <property type="entry name" value="ATP-DEPENDENT (S)-NAD(P)H-HYDRATE DEHYDRATASE"/>
    <property type="match status" value="1"/>
</dbReference>
<evidence type="ECO:0000256" key="3">
    <source>
        <dbReference type="ARBA" id="ARBA00006001"/>
    </source>
</evidence>
<keyword evidence="8 17" id="KW-0521">NADP</keyword>
<dbReference type="PANTHER" id="PTHR12592">
    <property type="entry name" value="ATP-DEPENDENT (S)-NAD(P)H-HYDRATE DEHYDRATASE FAMILY MEMBER"/>
    <property type="match status" value="1"/>
</dbReference>
<feature type="binding site" evidence="17">
    <location>
        <position position="272"/>
    </location>
    <ligand>
        <name>(6S)-NADPHX</name>
        <dbReference type="ChEBI" id="CHEBI:64076"/>
    </ligand>
</feature>
<dbReference type="Pfam" id="PF03853">
    <property type="entry name" value="YjeF_N"/>
    <property type="match status" value="1"/>
</dbReference>
<dbReference type="InterPro" id="IPR030677">
    <property type="entry name" value="Nnr"/>
</dbReference>
<feature type="binding site" evidence="17">
    <location>
        <position position="379"/>
    </location>
    <ligand>
        <name>(6S)-NADPHX</name>
        <dbReference type="ChEBI" id="CHEBI:64076"/>
    </ligand>
</feature>
<evidence type="ECO:0000256" key="16">
    <source>
        <dbReference type="ARBA" id="ARBA00049209"/>
    </source>
</evidence>
<feature type="binding site" evidence="18">
    <location>
        <begin position="142"/>
        <end position="148"/>
    </location>
    <ligand>
        <name>(6S)-NADPHX</name>
        <dbReference type="ChEBI" id="CHEBI:64076"/>
    </ligand>
</feature>
<evidence type="ECO:0000256" key="2">
    <source>
        <dbReference type="ARBA" id="ARBA00000909"/>
    </source>
</evidence>
<feature type="domain" description="YjeF C-terminal" evidence="20">
    <location>
        <begin position="237"/>
        <end position="507"/>
    </location>
</feature>
<evidence type="ECO:0000256" key="19">
    <source>
        <dbReference type="PIRNR" id="PIRNR017184"/>
    </source>
</evidence>
<evidence type="ECO:0000259" key="21">
    <source>
        <dbReference type="PROSITE" id="PS51385"/>
    </source>
</evidence>
<comment type="catalytic activity">
    <reaction evidence="1 18 19">
        <text>(6R)-NADHX = (6S)-NADHX</text>
        <dbReference type="Rhea" id="RHEA:32215"/>
        <dbReference type="ChEBI" id="CHEBI:64074"/>
        <dbReference type="ChEBI" id="CHEBI:64075"/>
        <dbReference type="EC" id="5.1.99.6"/>
    </reaction>
</comment>
<feature type="binding site" evidence="17">
    <location>
        <position position="444"/>
    </location>
    <ligand>
        <name>(6S)-NADPHX</name>
        <dbReference type="ChEBI" id="CHEBI:64076"/>
    </ligand>
</feature>
<dbReference type="STRING" id="490188.SAMN04488068_2509"/>
<evidence type="ECO:0000256" key="12">
    <source>
        <dbReference type="ARBA" id="ARBA00023239"/>
    </source>
</evidence>
<dbReference type="EMBL" id="FQWZ01000005">
    <property type="protein sequence ID" value="SHH09051.1"/>
    <property type="molecule type" value="Genomic_DNA"/>
</dbReference>
<keyword evidence="13" id="KW-0511">Multifunctional enzyme</keyword>
<dbReference type="EC" id="5.1.99.6" evidence="19"/>
<feature type="domain" description="YjeF N-terminal" evidence="21">
    <location>
        <begin position="28"/>
        <end position="229"/>
    </location>
</feature>
<comment type="function">
    <text evidence="17">Catalyzes the dehydration of the S-form of NAD(P)HX at the expense of ADP, which is converted to AMP. Together with NAD(P)HX epimerase, which catalyzes the epimerization of the S- and R-forms, the enzyme allows the repair of both epimers of NAD(P)HX, a damaged form of NAD(P)H that is a result of enzymatic or heat-dependent hydration.</text>
</comment>
<evidence type="ECO:0000256" key="8">
    <source>
        <dbReference type="ARBA" id="ARBA00022857"/>
    </source>
</evidence>
<feature type="binding site" evidence="17">
    <location>
        <begin position="416"/>
        <end position="420"/>
    </location>
    <ligand>
        <name>AMP</name>
        <dbReference type="ChEBI" id="CHEBI:456215"/>
    </ligand>
</feature>
<evidence type="ECO:0000256" key="9">
    <source>
        <dbReference type="ARBA" id="ARBA00022958"/>
    </source>
</evidence>
<evidence type="ECO:0000256" key="17">
    <source>
        <dbReference type="HAMAP-Rule" id="MF_01965"/>
    </source>
</evidence>
<comment type="function">
    <text evidence="14 19">Bifunctional enzyme that catalyzes the epimerization of the S- and R-forms of NAD(P)HX and the dehydration of the S-form of NAD(P)HX at the expense of ADP, which is converted to AMP. This allows the repair of both epimers of NAD(P)HX, a damaged form of NAD(P)H that is a result of enzymatic or heat-dependent hydration.</text>
</comment>
<keyword evidence="10 17" id="KW-0520">NAD</keyword>
<evidence type="ECO:0000256" key="11">
    <source>
        <dbReference type="ARBA" id="ARBA00023235"/>
    </source>
</evidence>
<dbReference type="NCBIfam" id="TIGR00196">
    <property type="entry name" value="yjeF_cterm"/>
    <property type="match status" value="1"/>
</dbReference>
<dbReference type="SUPFAM" id="SSF64153">
    <property type="entry name" value="YjeF N-terminal domain-like"/>
    <property type="match status" value="1"/>
</dbReference>
<dbReference type="HAMAP" id="MF_01966">
    <property type="entry name" value="NADHX_epimerase"/>
    <property type="match status" value="1"/>
</dbReference>
<dbReference type="Proteomes" id="UP000199758">
    <property type="component" value="Unassembled WGS sequence"/>
</dbReference>
<comment type="similarity">
    <text evidence="3 19">In the N-terminal section; belongs to the NnrE/AIBP family.</text>
</comment>
<dbReference type="PROSITE" id="PS51385">
    <property type="entry name" value="YJEF_N"/>
    <property type="match status" value="1"/>
</dbReference>
<dbReference type="EC" id="4.2.1.136" evidence="19"/>
<dbReference type="PROSITE" id="PS01049">
    <property type="entry name" value="YJEF_C_1"/>
    <property type="match status" value="1"/>
</dbReference>
<keyword evidence="9 18" id="KW-0630">Potassium</keyword>
<evidence type="ECO:0000259" key="20">
    <source>
        <dbReference type="PROSITE" id="PS51383"/>
    </source>
</evidence>
<dbReference type="InterPro" id="IPR000631">
    <property type="entry name" value="CARKD"/>
</dbReference>
<evidence type="ECO:0000256" key="14">
    <source>
        <dbReference type="ARBA" id="ARBA00025153"/>
    </source>
</evidence>
<dbReference type="Gene3D" id="3.40.1190.20">
    <property type="match status" value="1"/>
</dbReference>
<protein>
    <recommendedName>
        <fullName evidence="19">Bifunctional NAD(P)H-hydrate repair enzyme</fullName>
    </recommendedName>
    <alternativeName>
        <fullName evidence="19">Nicotinamide nucleotide repair protein</fullName>
    </alternativeName>
    <domain>
        <recommendedName>
            <fullName evidence="19">ADP-dependent (S)-NAD(P)H-hydrate dehydratase</fullName>
            <ecNumber evidence="19">4.2.1.136</ecNumber>
        </recommendedName>
        <alternativeName>
            <fullName evidence="19">ADP-dependent NAD(P)HX dehydratase</fullName>
        </alternativeName>
    </domain>
    <domain>
        <recommendedName>
            <fullName evidence="19">NAD(P)H-hydrate epimerase</fullName>
            <ecNumber evidence="19">5.1.99.6</ecNumber>
        </recommendedName>
    </domain>
</protein>
<comment type="catalytic activity">
    <reaction evidence="15 17 19">
        <text>(6S)-NADHX + ADP = AMP + phosphate + NADH + H(+)</text>
        <dbReference type="Rhea" id="RHEA:32223"/>
        <dbReference type="ChEBI" id="CHEBI:15378"/>
        <dbReference type="ChEBI" id="CHEBI:43474"/>
        <dbReference type="ChEBI" id="CHEBI:57945"/>
        <dbReference type="ChEBI" id="CHEBI:64074"/>
        <dbReference type="ChEBI" id="CHEBI:456215"/>
        <dbReference type="ChEBI" id="CHEBI:456216"/>
        <dbReference type="EC" id="4.2.1.136"/>
    </reaction>
</comment>